<reference evidence="1 2" key="1">
    <citation type="submission" date="2019-03" db="EMBL/GenBank/DDBJ databases">
        <title>Genomic Encyclopedia of Type Strains, Phase IV (KMG-IV): sequencing the most valuable type-strain genomes for metagenomic binning, comparative biology and taxonomic classification.</title>
        <authorList>
            <person name="Goeker M."/>
        </authorList>
    </citation>
    <scope>NUCLEOTIDE SEQUENCE [LARGE SCALE GENOMIC DNA]</scope>
    <source>
        <strain evidence="1 2">LX-B</strain>
    </source>
</reference>
<dbReference type="GO" id="GO:0006355">
    <property type="term" value="P:regulation of DNA-templated transcription"/>
    <property type="evidence" value="ECO:0007669"/>
    <property type="project" value="InterPro"/>
</dbReference>
<name>A0A4R1S229_HYDET</name>
<protein>
    <submittedName>
        <fullName evidence="1">Uncharacterized protein Veg</fullName>
    </submittedName>
</protein>
<dbReference type="Proteomes" id="UP000295008">
    <property type="component" value="Unassembled WGS sequence"/>
</dbReference>
<dbReference type="EMBL" id="SLUN01000005">
    <property type="protein sequence ID" value="TCL73223.1"/>
    <property type="molecule type" value="Genomic_DNA"/>
</dbReference>
<proteinExistence type="predicted"/>
<evidence type="ECO:0000313" key="1">
    <source>
        <dbReference type="EMBL" id="TCL73223.1"/>
    </source>
</evidence>
<dbReference type="PANTHER" id="PTHR40026">
    <property type="entry name" value="PROTEIN VEG"/>
    <property type="match status" value="1"/>
</dbReference>
<sequence length="88" mass="10111">MEEVGVLDRIREDLGGFVGEAIRIRANRGRKKIFEVEGVLEQTYPKVFVVRFKERQIERRVSYSYADLLTQAVELTVGENRIGTSPQP</sequence>
<dbReference type="AlphaFoldDB" id="A0A4R1S229"/>
<gene>
    <name evidence="1" type="ORF">EDC14_100585</name>
</gene>
<dbReference type="Gene3D" id="2.30.30.100">
    <property type="match status" value="1"/>
</dbReference>
<organism evidence="1 2">
    <name type="scientific">Hydrogenispora ethanolica</name>
    <dbReference type="NCBI Taxonomy" id="1082276"/>
    <lineage>
        <taxon>Bacteria</taxon>
        <taxon>Bacillati</taxon>
        <taxon>Bacillota</taxon>
        <taxon>Hydrogenispora</taxon>
    </lineage>
</organism>
<keyword evidence="2" id="KW-1185">Reference proteome</keyword>
<evidence type="ECO:0000313" key="2">
    <source>
        <dbReference type="Proteomes" id="UP000295008"/>
    </source>
</evidence>
<dbReference type="PANTHER" id="PTHR40026:SF1">
    <property type="entry name" value="PROTEIN VEG"/>
    <property type="match status" value="1"/>
</dbReference>
<dbReference type="Pfam" id="PF06257">
    <property type="entry name" value="VEG"/>
    <property type="match status" value="1"/>
</dbReference>
<comment type="caution">
    <text evidence="1">The sequence shown here is derived from an EMBL/GenBank/DDBJ whole genome shotgun (WGS) entry which is preliminary data.</text>
</comment>
<dbReference type="InterPro" id="IPR009366">
    <property type="entry name" value="Protein_Veg"/>
</dbReference>
<dbReference type="OrthoDB" id="5469at2"/>
<accession>A0A4R1S229</accession>